<name>A0A401YHL3_9ACTN</name>
<sequence length="391" mass="40743">MPAAVAVPVVPLWQSAGGTPLAVRSSAAVCRCGAGGPRRGVGRHRRAGSETPGVRQGGRIARRKPTGSGGQGGRSSQVRRAAFPNGSGVPGARCAVGSGWPVRGWSESVVGRRRRAGLQDSKLPTRRARWSAKTGCRRRQGEGPGRARRRAFPSGPGAPGGRCAGGCGPAGAGSAGVGDGPPPACGATRPGTPDEAGALIGEKRPAAAGREGARVESAGEPRGYRGAMGACGGGSSRNRTVWGAAVSVCEKTAGQWEGKPFRVPRDPVSAPTGHFRSPQRPLRGRSARSRPRPGSFGLRAGVEEIGAHETGTRRPTFHPDPAKPQVTETRSPQPSTAIRFRAPTPLQTHPKHPDPLEKATRRTRPDRPPAPSLQAAFRRARRPSRRESRVS</sequence>
<dbReference type="Proteomes" id="UP000286931">
    <property type="component" value="Unassembled WGS sequence"/>
</dbReference>
<feature type="compositionally biased region" description="Polar residues" evidence="1">
    <location>
        <begin position="326"/>
        <end position="336"/>
    </location>
</feature>
<evidence type="ECO:0000256" key="1">
    <source>
        <dbReference type="SAM" id="MobiDB-lite"/>
    </source>
</evidence>
<reference evidence="2 3" key="1">
    <citation type="submission" date="2018-12" db="EMBL/GenBank/DDBJ databases">
        <title>Draft genome sequence of Embleya hyalina NBRC 13850T.</title>
        <authorList>
            <person name="Komaki H."/>
            <person name="Hosoyama A."/>
            <person name="Kimura A."/>
            <person name="Ichikawa N."/>
            <person name="Tamura T."/>
        </authorList>
    </citation>
    <scope>NUCLEOTIDE SEQUENCE [LARGE SCALE GENOMIC DNA]</scope>
    <source>
        <strain evidence="2 3">NBRC 13850</strain>
    </source>
</reference>
<feature type="region of interest" description="Disordered" evidence="1">
    <location>
        <begin position="116"/>
        <end position="236"/>
    </location>
</feature>
<proteinExistence type="predicted"/>
<feature type="region of interest" description="Disordered" evidence="1">
    <location>
        <begin position="258"/>
        <end position="391"/>
    </location>
</feature>
<keyword evidence="3" id="KW-1185">Reference proteome</keyword>
<evidence type="ECO:0000313" key="3">
    <source>
        <dbReference type="Proteomes" id="UP000286931"/>
    </source>
</evidence>
<evidence type="ECO:0000313" key="2">
    <source>
        <dbReference type="EMBL" id="GCD94105.1"/>
    </source>
</evidence>
<dbReference type="AlphaFoldDB" id="A0A401YHL3"/>
<dbReference type="EMBL" id="BIFH01000015">
    <property type="protein sequence ID" value="GCD94105.1"/>
    <property type="molecule type" value="Genomic_DNA"/>
</dbReference>
<gene>
    <name evidence="2" type="ORF">EHYA_01762</name>
</gene>
<protein>
    <submittedName>
        <fullName evidence="2">Uncharacterized protein</fullName>
    </submittedName>
</protein>
<feature type="compositionally biased region" description="Basic and acidic residues" evidence="1">
    <location>
        <begin position="351"/>
        <end position="367"/>
    </location>
</feature>
<comment type="caution">
    <text evidence="2">The sequence shown here is derived from an EMBL/GenBank/DDBJ whole genome shotgun (WGS) entry which is preliminary data.</text>
</comment>
<organism evidence="2 3">
    <name type="scientific">Embleya hyalina</name>
    <dbReference type="NCBI Taxonomy" id="516124"/>
    <lineage>
        <taxon>Bacteria</taxon>
        <taxon>Bacillati</taxon>
        <taxon>Actinomycetota</taxon>
        <taxon>Actinomycetes</taxon>
        <taxon>Kitasatosporales</taxon>
        <taxon>Streptomycetaceae</taxon>
        <taxon>Embleya</taxon>
    </lineage>
</organism>
<feature type="compositionally biased region" description="Gly residues" evidence="1">
    <location>
        <begin position="157"/>
        <end position="179"/>
    </location>
</feature>
<feature type="region of interest" description="Disordered" evidence="1">
    <location>
        <begin position="35"/>
        <end position="97"/>
    </location>
</feature>
<feature type="compositionally biased region" description="Basic and acidic residues" evidence="1">
    <location>
        <begin position="201"/>
        <end position="223"/>
    </location>
</feature>
<accession>A0A401YHL3</accession>
<feature type="compositionally biased region" description="Basic residues" evidence="1">
    <location>
        <begin position="282"/>
        <end position="291"/>
    </location>
</feature>
<feature type="compositionally biased region" description="Basic residues" evidence="1">
    <location>
        <begin position="124"/>
        <end position="138"/>
    </location>
</feature>
<feature type="compositionally biased region" description="Basic and acidic residues" evidence="1">
    <location>
        <begin position="301"/>
        <end position="312"/>
    </location>
</feature>